<comment type="caution">
    <text evidence="1">The sequence shown here is derived from an EMBL/GenBank/DDBJ whole genome shotgun (WGS) entry which is preliminary data.</text>
</comment>
<name>A0A9N8MIN0_9FLAO</name>
<dbReference type="EMBL" id="CAJIMS010000001">
    <property type="protein sequence ID" value="CAD7812904.1"/>
    <property type="molecule type" value="Genomic_DNA"/>
</dbReference>
<accession>A0A9N8MIN0</accession>
<evidence type="ECO:0000313" key="1">
    <source>
        <dbReference type="EMBL" id="CAD7812904.1"/>
    </source>
</evidence>
<protein>
    <submittedName>
        <fullName evidence="1">Uncharacterized protein</fullName>
    </submittedName>
</protein>
<proteinExistence type="predicted"/>
<gene>
    <name evidence="1" type="ORF">CHRY9390_02579</name>
</gene>
<sequence length="40" mass="4386">MTIFLVMINLIIMAKVLNPFSSVDHLTKNNFLQGVIAAPA</sequence>
<dbReference type="AlphaFoldDB" id="A0A9N8MIN0"/>
<evidence type="ECO:0000313" key="2">
    <source>
        <dbReference type="Proteomes" id="UP000662618"/>
    </source>
</evidence>
<dbReference type="Proteomes" id="UP000662618">
    <property type="component" value="Unassembled WGS sequence"/>
</dbReference>
<reference evidence="1" key="1">
    <citation type="submission" date="2020-12" db="EMBL/GenBank/DDBJ databases">
        <authorList>
            <person name="Rodrigo-Torres L."/>
            <person name="Arahal R. D."/>
            <person name="Lucena T."/>
        </authorList>
    </citation>
    <scope>NUCLEOTIDE SEQUENCE</scope>
    <source>
        <strain evidence="1">CECT 9390</strain>
    </source>
</reference>
<keyword evidence="2" id="KW-1185">Reference proteome</keyword>
<organism evidence="1 2">
    <name type="scientific">Chryseobacterium aquaeductus</name>
    <dbReference type="NCBI Taxonomy" id="2675056"/>
    <lineage>
        <taxon>Bacteria</taxon>
        <taxon>Pseudomonadati</taxon>
        <taxon>Bacteroidota</taxon>
        <taxon>Flavobacteriia</taxon>
        <taxon>Flavobacteriales</taxon>
        <taxon>Weeksellaceae</taxon>
        <taxon>Chryseobacterium group</taxon>
        <taxon>Chryseobacterium</taxon>
    </lineage>
</organism>